<name>A0A0J6IUB7_9PSED</name>
<dbReference type="RefSeq" id="WP_048362593.1">
    <property type="nucleotide sequence ID" value="NZ_JAAEBV010000001.1"/>
</dbReference>
<gene>
    <name evidence="1" type="ORF">TU86_01810</name>
</gene>
<comment type="caution">
    <text evidence="1">The sequence shown here is derived from an EMBL/GenBank/DDBJ whole genome shotgun (WGS) entry which is preliminary data.</text>
</comment>
<dbReference type="STRING" id="1608994.TU86_01810"/>
<sequence>MESSLEAVALFSLKLVHETDGHSPVLRDDYVMADYQRELFALLVRNGDIAGIQHKVAECLRQALNALGGAEKPLGRELYKLACAFQHAQTLAELNTPLEQLKDYLKDIQ</sequence>
<proteinExistence type="predicted"/>
<dbReference type="PATRIC" id="fig|1608994.3.peg.934"/>
<accession>A0A0J6IUB7</accession>
<organism evidence="1 2">
    <name type="scientific">Pseudomonas weihenstephanensis</name>
    <dbReference type="NCBI Taxonomy" id="1608994"/>
    <lineage>
        <taxon>Bacteria</taxon>
        <taxon>Pseudomonadati</taxon>
        <taxon>Pseudomonadota</taxon>
        <taxon>Gammaproteobacteria</taxon>
        <taxon>Pseudomonadales</taxon>
        <taxon>Pseudomonadaceae</taxon>
        <taxon>Pseudomonas</taxon>
    </lineage>
</organism>
<evidence type="ECO:0000313" key="2">
    <source>
        <dbReference type="Proteomes" id="UP000036325"/>
    </source>
</evidence>
<reference evidence="1 2" key="1">
    <citation type="submission" date="2015-02" db="EMBL/GenBank/DDBJ databases">
        <title>Pseudomonas helleri sp. nov. and Pseudomonas weihenstephanensis sp. nov., isolated from raw cows milk.</title>
        <authorList>
            <person name="von Neubeck M."/>
            <person name="Huptas C."/>
            <person name="Wenning M."/>
            <person name="Scherer S."/>
        </authorList>
    </citation>
    <scope>NUCLEOTIDE SEQUENCE [LARGE SCALE GENOMIC DNA]</scope>
    <source>
        <strain evidence="1 2">DSM 29166</strain>
    </source>
</reference>
<dbReference type="AlphaFoldDB" id="A0A0J6IUB7"/>
<protein>
    <submittedName>
        <fullName evidence="1">Uncharacterized protein</fullName>
    </submittedName>
</protein>
<accession>A0A0J6IU25</accession>
<dbReference type="OrthoDB" id="6997436at2"/>
<evidence type="ECO:0000313" key="1">
    <source>
        <dbReference type="EMBL" id="KMN15532.1"/>
    </source>
</evidence>
<dbReference type="EMBL" id="JYLF01000001">
    <property type="protein sequence ID" value="KMN15532.1"/>
    <property type="molecule type" value="Genomic_DNA"/>
</dbReference>
<dbReference type="Proteomes" id="UP000036325">
    <property type="component" value="Unassembled WGS sequence"/>
</dbReference>